<protein>
    <recommendedName>
        <fullName evidence="8">Bcr/CflA family efflux transporter</fullName>
    </recommendedName>
</protein>
<dbReference type="InterPro" id="IPR004812">
    <property type="entry name" value="Efflux_drug-R_Bcr/CmlA"/>
</dbReference>
<keyword evidence="5 8" id="KW-0812">Transmembrane</keyword>
<keyword evidence="7 8" id="KW-0472">Membrane</keyword>
<dbReference type="PANTHER" id="PTHR23502:SF132">
    <property type="entry name" value="POLYAMINE TRANSPORTER 2-RELATED"/>
    <property type="match status" value="1"/>
</dbReference>
<gene>
    <name evidence="10" type="ORF">EKE94_01590</name>
</gene>
<feature type="transmembrane region" description="Helical" evidence="8">
    <location>
        <begin position="268"/>
        <end position="292"/>
    </location>
</feature>
<dbReference type="Pfam" id="PF07690">
    <property type="entry name" value="MFS_1"/>
    <property type="match status" value="1"/>
</dbReference>
<dbReference type="Proteomes" id="UP000285908">
    <property type="component" value="Unassembled WGS sequence"/>
</dbReference>
<feature type="transmembrane region" description="Helical" evidence="8">
    <location>
        <begin position="90"/>
        <end position="111"/>
    </location>
</feature>
<feature type="transmembrane region" description="Helical" evidence="8">
    <location>
        <begin position="153"/>
        <end position="171"/>
    </location>
</feature>
<evidence type="ECO:0000256" key="6">
    <source>
        <dbReference type="ARBA" id="ARBA00022989"/>
    </source>
</evidence>
<comment type="similarity">
    <text evidence="2 8">Belongs to the major facilitator superfamily. Bcr/CmlA family.</text>
</comment>
<feature type="domain" description="Major facilitator superfamily (MFS) profile" evidence="9">
    <location>
        <begin position="1"/>
        <end position="385"/>
    </location>
</feature>
<evidence type="ECO:0000256" key="2">
    <source>
        <dbReference type="ARBA" id="ARBA00006236"/>
    </source>
</evidence>
<dbReference type="EMBL" id="RQXX01000001">
    <property type="protein sequence ID" value="RVV99991.1"/>
    <property type="molecule type" value="Genomic_DNA"/>
</dbReference>
<keyword evidence="8" id="KW-0997">Cell inner membrane</keyword>
<dbReference type="NCBIfam" id="TIGR00710">
    <property type="entry name" value="efflux_Bcr_CflA"/>
    <property type="match status" value="1"/>
</dbReference>
<dbReference type="PANTHER" id="PTHR23502">
    <property type="entry name" value="MAJOR FACILITATOR SUPERFAMILY"/>
    <property type="match status" value="1"/>
</dbReference>
<evidence type="ECO:0000256" key="3">
    <source>
        <dbReference type="ARBA" id="ARBA00022448"/>
    </source>
</evidence>
<dbReference type="GO" id="GO:0042910">
    <property type="term" value="F:xenobiotic transmembrane transporter activity"/>
    <property type="evidence" value="ECO:0007669"/>
    <property type="project" value="InterPro"/>
</dbReference>
<organism evidence="10 11">
    <name type="scientific">Mesobaculum littorinae</name>
    <dbReference type="NCBI Taxonomy" id="2486419"/>
    <lineage>
        <taxon>Bacteria</taxon>
        <taxon>Pseudomonadati</taxon>
        <taxon>Pseudomonadota</taxon>
        <taxon>Alphaproteobacteria</taxon>
        <taxon>Rhodobacterales</taxon>
        <taxon>Roseobacteraceae</taxon>
        <taxon>Mesobaculum</taxon>
    </lineage>
</organism>
<evidence type="ECO:0000256" key="1">
    <source>
        <dbReference type="ARBA" id="ARBA00004651"/>
    </source>
</evidence>
<evidence type="ECO:0000256" key="8">
    <source>
        <dbReference type="RuleBase" id="RU365088"/>
    </source>
</evidence>
<dbReference type="OrthoDB" id="9800416at2"/>
<evidence type="ECO:0000256" key="7">
    <source>
        <dbReference type="ARBA" id="ARBA00023136"/>
    </source>
</evidence>
<dbReference type="InterPro" id="IPR020846">
    <property type="entry name" value="MFS_dom"/>
</dbReference>
<feature type="transmembrane region" description="Helical" evidence="8">
    <location>
        <begin position="240"/>
        <end position="261"/>
    </location>
</feature>
<feature type="transmembrane region" description="Helical" evidence="8">
    <location>
        <begin position="64"/>
        <end position="84"/>
    </location>
</feature>
<dbReference type="GO" id="GO:0005886">
    <property type="term" value="C:plasma membrane"/>
    <property type="evidence" value="ECO:0007669"/>
    <property type="project" value="UniProtKB-SubCell"/>
</dbReference>
<dbReference type="PROSITE" id="PS50850">
    <property type="entry name" value="MFS"/>
    <property type="match status" value="1"/>
</dbReference>
<dbReference type="GO" id="GO:1990961">
    <property type="term" value="P:xenobiotic detoxification by transmembrane export across the plasma membrane"/>
    <property type="evidence" value="ECO:0007669"/>
    <property type="project" value="InterPro"/>
</dbReference>
<feature type="transmembrane region" description="Helical" evidence="8">
    <location>
        <begin position="203"/>
        <end position="228"/>
    </location>
</feature>
<dbReference type="SUPFAM" id="SSF103473">
    <property type="entry name" value="MFS general substrate transporter"/>
    <property type="match status" value="1"/>
</dbReference>
<dbReference type="PROSITE" id="PS00216">
    <property type="entry name" value="SUGAR_TRANSPORT_1"/>
    <property type="match status" value="1"/>
</dbReference>
<keyword evidence="4" id="KW-1003">Cell membrane</keyword>
<dbReference type="CDD" id="cd17320">
    <property type="entry name" value="MFS_MdfA_MDR_like"/>
    <property type="match status" value="1"/>
</dbReference>
<dbReference type="InterPro" id="IPR011701">
    <property type="entry name" value="MFS"/>
</dbReference>
<feature type="transmembrane region" description="Helical" evidence="8">
    <location>
        <begin position="298"/>
        <end position="319"/>
    </location>
</feature>
<keyword evidence="11" id="KW-1185">Reference proteome</keyword>
<name>A0A438AMC2_9RHOB</name>
<comment type="caution">
    <text evidence="10">The sequence shown here is derived from an EMBL/GenBank/DDBJ whole genome shotgun (WGS) entry which is preliminary data.</text>
</comment>
<feature type="transmembrane region" description="Helical" evidence="8">
    <location>
        <begin position="331"/>
        <end position="355"/>
    </location>
</feature>
<evidence type="ECO:0000256" key="4">
    <source>
        <dbReference type="ARBA" id="ARBA00022475"/>
    </source>
</evidence>
<dbReference type="AlphaFoldDB" id="A0A438AMC2"/>
<dbReference type="InterPro" id="IPR005829">
    <property type="entry name" value="Sugar_transporter_CS"/>
</dbReference>
<feature type="transmembrane region" description="Helical" evidence="8">
    <location>
        <begin position="123"/>
        <end position="147"/>
    </location>
</feature>
<comment type="subcellular location">
    <subcellularLocation>
        <location evidence="8">Cell inner membrane</location>
        <topology evidence="8">Multi-pass membrane protein</topology>
    </subcellularLocation>
    <subcellularLocation>
        <location evidence="1">Cell membrane</location>
        <topology evidence="1">Multi-pass membrane protein</topology>
    </subcellularLocation>
</comment>
<evidence type="ECO:0000313" key="11">
    <source>
        <dbReference type="Proteomes" id="UP000285908"/>
    </source>
</evidence>
<feature type="transmembrane region" description="Helical" evidence="8">
    <location>
        <begin position="361"/>
        <end position="381"/>
    </location>
</feature>
<feature type="transmembrane region" description="Helical" evidence="8">
    <location>
        <begin position="37"/>
        <end position="57"/>
    </location>
</feature>
<accession>A0A438AMC2</accession>
<comment type="caution">
    <text evidence="8">Lacks conserved residue(s) required for the propagation of feature annotation.</text>
</comment>
<sequence length="395" mass="41912">MIAALFATVAFSIDSMLPALPEIAETLTPDNVNRAQLILTSFLFGMGLGTLVVGPLSDAFGRKATIIAGVALYIVASVAAIFAQSLELLLAVRVVQGLGAAAPRVVSLAMVRDIFAGRQMAQIMSFVMMIFVMVPAASPFVGSIIIANFGWRAIFVAFIVFALIGSTWVTLRQPETLPPEKRRALGVATLWSALREVLSHRMVLIYIAVLTLGFGQMFAFLSSVQPVYEEIYGITDSFPIWFLCSGLLSGAGTILNATLVMRLGMRRLAIAAYSTQTVLSAVVLVLTLSGAVPEALAFPLFFVWSVTVFFMAGLTFGNLNALALEPLGHIAGLASSVIGAVSTVGAVILAIPIGLAFNGTVAPLMIGVFCCSGLAWLLMWSARRADPAPKKVVRH</sequence>
<keyword evidence="6 8" id="KW-1133">Transmembrane helix</keyword>
<dbReference type="Gene3D" id="1.20.1720.10">
    <property type="entry name" value="Multidrug resistance protein D"/>
    <property type="match status" value="1"/>
</dbReference>
<keyword evidence="3 8" id="KW-0813">Transport</keyword>
<dbReference type="InterPro" id="IPR036259">
    <property type="entry name" value="MFS_trans_sf"/>
</dbReference>
<reference evidence="10 11" key="1">
    <citation type="submission" date="2018-11" db="EMBL/GenBank/DDBJ databases">
        <title>Mesobaculum littorinae gen. nov., sp. nov., isolated from Littorina scabra that represents a novel genus of the order Rhodobacteraceae.</title>
        <authorList>
            <person name="Li F."/>
        </authorList>
    </citation>
    <scope>NUCLEOTIDE SEQUENCE [LARGE SCALE GENOMIC DNA]</scope>
    <source>
        <strain evidence="10 11">M0103</strain>
    </source>
</reference>
<evidence type="ECO:0000256" key="5">
    <source>
        <dbReference type="ARBA" id="ARBA00022692"/>
    </source>
</evidence>
<proteinExistence type="inferred from homology"/>
<evidence type="ECO:0000259" key="9">
    <source>
        <dbReference type="PROSITE" id="PS50850"/>
    </source>
</evidence>
<evidence type="ECO:0000313" key="10">
    <source>
        <dbReference type="EMBL" id="RVV99991.1"/>
    </source>
</evidence>